<keyword evidence="10" id="KW-1185">Reference proteome</keyword>
<comment type="similarity">
    <text evidence="2">Belongs to the bZIP family.</text>
</comment>
<keyword evidence="4" id="KW-0238">DNA-binding</keyword>
<sequence>MAMFSKTKSPPSTPPPPSKDGNKTQGASGSGVGSILPEQAAKEKAQARRAQVRKAQIQHRQRKAYYVKQLELDIVHIREMIAEAEKESKHLRNENASIRQKLTVATNPSPNTTAPPGHPMQQHSTSPAGTGFLSVGGSASGSAGASPVFTPGGSMQLPPSATTTSFFSDPGLDDLSFSLQMDEAMNYPCFRYTRSGSSPDSGGGMGGWGGSSGGVPSPPQAPAAGSPPQHQHQQSSEGGAVVPGIDLNPEQTDLAINFILALEHICWGHFHARDFEPDANPSGRASAHTLMASTIALASAPPQVFKQLGKSQRNVWFTPSALQSNPISGEISWQASQGGGRGLSLQSLYGLATSLNPGDKEITPVQAWFELAQSFDIDIILNPVVIDGLKRELHGVVKCLHYGAIMERAAFESVVGRVIGEFLGVTGSNMDIPALPELGSPGLPPEGGDGSSSFGGDFQQLLQQRPGLAVAGPNPSGGTI</sequence>
<keyword evidence="6" id="KW-0539">Nucleus</keyword>
<evidence type="ECO:0000313" key="9">
    <source>
        <dbReference type="EMBL" id="KAJ2891108.1"/>
    </source>
</evidence>
<evidence type="ECO:0000313" key="10">
    <source>
        <dbReference type="Proteomes" id="UP001201980"/>
    </source>
</evidence>
<feature type="compositionally biased region" description="Low complexity" evidence="8">
    <location>
        <begin position="104"/>
        <end position="115"/>
    </location>
</feature>
<proteinExistence type="inferred from homology"/>
<evidence type="ECO:0000256" key="8">
    <source>
        <dbReference type="SAM" id="MobiDB-lite"/>
    </source>
</evidence>
<evidence type="ECO:0000256" key="2">
    <source>
        <dbReference type="ARBA" id="ARBA00007163"/>
    </source>
</evidence>
<feature type="compositionally biased region" description="Low complexity" evidence="8">
    <location>
        <begin position="1"/>
        <end position="10"/>
    </location>
</feature>
<dbReference type="EMBL" id="JAKWBI020001209">
    <property type="protein sequence ID" value="KAJ2891108.1"/>
    <property type="molecule type" value="Genomic_DNA"/>
</dbReference>
<feature type="region of interest" description="Disordered" evidence="8">
    <location>
        <begin position="104"/>
        <end position="166"/>
    </location>
</feature>
<dbReference type="PANTHER" id="PTHR40621">
    <property type="entry name" value="TRANSCRIPTION FACTOR KAPC-RELATED"/>
    <property type="match status" value="1"/>
</dbReference>
<feature type="region of interest" description="Disordered" evidence="8">
    <location>
        <begin position="435"/>
        <end position="456"/>
    </location>
</feature>
<evidence type="ECO:0000256" key="5">
    <source>
        <dbReference type="ARBA" id="ARBA00023163"/>
    </source>
</evidence>
<evidence type="ECO:0000256" key="7">
    <source>
        <dbReference type="SAM" id="Coils"/>
    </source>
</evidence>
<dbReference type="GO" id="GO:0090575">
    <property type="term" value="C:RNA polymerase II transcription regulator complex"/>
    <property type="evidence" value="ECO:0007669"/>
    <property type="project" value="TreeGrafter"/>
</dbReference>
<dbReference type="PANTHER" id="PTHR40621:SF11">
    <property type="entry name" value="TRANSCRIPTION FACTOR KAPC-RELATED"/>
    <property type="match status" value="1"/>
</dbReference>
<gene>
    <name evidence="9" type="ORF">MKZ38_000917</name>
</gene>
<dbReference type="SUPFAM" id="SSF57959">
    <property type="entry name" value="Leucine zipper domain"/>
    <property type="match status" value="1"/>
</dbReference>
<dbReference type="AlphaFoldDB" id="A0AAD5WML9"/>
<dbReference type="InterPro" id="IPR046347">
    <property type="entry name" value="bZIP_sf"/>
</dbReference>
<feature type="compositionally biased region" description="Gly residues" evidence="8">
    <location>
        <begin position="201"/>
        <end position="213"/>
    </location>
</feature>
<feature type="region of interest" description="Disordered" evidence="8">
    <location>
        <begin position="196"/>
        <end position="246"/>
    </location>
</feature>
<dbReference type="CDD" id="cd14688">
    <property type="entry name" value="bZIP_YAP"/>
    <property type="match status" value="1"/>
</dbReference>
<keyword evidence="7" id="KW-0175">Coiled coil</keyword>
<feature type="region of interest" description="Disordered" evidence="8">
    <location>
        <begin position="1"/>
        <end position="62"/>
    </location>
</feature>
<dbReference type="GO" id="GO:0000976">
    <property type="term" value="F:transcription cis-regulatory region binding"/>
    <property type="evidence" value="ECO:0007669"/>
    <property type="project" value="InterPro"/>
</dbReference>
<feature type="compositionally biased region" description="Basic residues" evidence="8">
    <location>
        <begin position="50"/>
        <end position="62"/>
    </location>
</feature>
<dbReference type="GO" id="GO:0001228">
    <property type="term" value="F:DNA-binding transcription activator activity, RNA polymerase II-specific"/>
    <property type="evidence" value="ECO:0007669"/>
    <property type="project" value="TreeGrafter"/>
</dbReference>
<dbReference type="InterPro" id="IPR050936">
    <property type="entry name" value="AP-1-like"/>
</dbReference>
<keyword evidence="3" id="KW-0805">Transcription regulation</keyword>
<organism evidence="9 10">
    <name type="scientific">Zalerion maritima</name>
    <dbReference type="NCBI Taxonomy" id="339359"/>
    <lineage>
        <taxon>Eukaryota</taxon>
        <taxon>Fungi</taxon>
        <taxon>Dikarya</taxon>
        <taxon>Ascomycota</taxon>
        <taxon>Pezizomycotina</taxon>
        <taxon>Sordariomycetes</taxon>
        <taxon>Lulworthiomycetidae</taxon>
        <taxon>Lulworthiales</taxon>
        <taxon>Lulworthiaceae</taxon>
        <taxon>Zalerion</taxon>
    </lineage>
</organism>
<accession>A0AAD5WML9</accession>
<feature type="compositionally biased region" description="Low complexity" evidence="8">
    <location>
        <begin position="222"/>
        <end position="240"/>
    </location>
</feature>
<feature type="coiled-coil region" evidence="7">
    <location>
        <begin position="67"/>
        <end position="101"/>
    </location>
</feature>
<protein>
    <recommendedName>
        <fullName evidence="11">BZIP domain-containing protein</fullName>
    </recommendedName>
</protein>
<evidence type="ECO:0000256" key="3">
    <source>
        <dbReference type="ARBA" id="ARBA00023015"/>
    </source>
</evidence>
<feature type="compositionally biased region" description="Low complexity" evidence="8">
    <location>
        <begin position="136"/>
        <end position="146"/>
    </location>
</feature>
<dbReference type="Gene3D" id="1.20.5.170">
    <property type="match status" value="1"/>
</dbReference>
<comment type="subcellular location">
    <subcellularLocation>
        <location evidence="1">Nucleus</location>
    </subcellularLocation>
</comment>
<evidence type="ECO:0008006" key="11">
    <source>
        <dbReference type="Google" id="ProtNLM"/>
    </source>
</evidence>
<evidence type="ECO:0000256" key="6">
    <source>
        <dbReference type="ARBA" id="ARBA00023242"/>
    </source>
</evidence>
<dbReference type="Proteomes" id="UP001201980">
    <property type="component" value="Unassembled WGS sequence"/>
</dbReference>
<comment type="caution">
    <text evidence="9">The sequence shown here is derived from an EMBL/GenBank/DDBJ whole genome shotgun (WGS) entry which is preliminary data.</text>
</comment>
<evidence type="ECO:0000256" key="1">
    <source>
        <dbReference type="ARBA" id="ARBA00004123"/>
    </source>
</evidence>
<keyword evidence="5" id="KW-0804">Transcription</keyword>
<name>A0AAD5WML9_9PEZI</name>
<feature type="compositionally biased region" description="Polar residues" evidence="8">
    <location>
        <begin position="157"/>
        <end position="166"/>
    </location>
</feature>
<evidence type="ECO:0000256" key="4">
    <source>
        <dbReference type="ARBA" id="ARBA00023125"/>
    </source>
</evidence>
<reference evidence="9" key="1">
    <citation type="submission" date="2022-07" db="EMBL/GenBank/DDBJ databases">
        <title>Draft genome sequence of Zalerion maritima ATCC 34329, a (micro)plastics degrading marine fungus.</title>
        <authorList>
            <person name="Paco A."/>
            <person name="Goncalves M.F.M."/>
            <person name="Rocha-Santos T.A.P."/>
            <person name="Alves A."/>
        </authorList>
    </citation>
    <scope>NUCLEOTIDE SEQUENCE</scope>
    <source>
        <strain evidence="9">ATCC 34329</strain>
    </source>
</reference>